<name>A0AA38H6E3_9TREE</name>
<dbReference type="AlphaFoldDB" id="A0AA38H6E3"/>
<proteinExistence type="predicted"/>
<reference evidence="2" key="1">
    <citation type="journal article" date="2022" name="G3 (Bethesda)">
        <title>High quality genome of the basidiomycete yeast Dioszegia hungarica PDD-24b-2 isolated from cloud water.</title>
        <authorList>
            <person name="Jarrige D."/>
            <person name="Haridas S."/>
            <person name="Bleykasten-Grosshans C."/>
            <person name="Joly M."/>
            <person name="Nadalig T."/>
            <person name="Sancelme M."/>
            <person name="Vuilleumier S."/>
            <person name="Grigoriev I.V."/>
            <person name="Amato P."/>
            <person name="Bringel F."/>
        </authorList>
    </citation>
    <scope>NUCLEOTIDE SEQUENCE</scope>
    <source>
        <strain evidence="2">PDD-24b-2</strain>
    </source>
</reference>
<feature type="compositionally biased region" description="Acidic residues" evidence="1">
    <location>
        <begin position="539"/>
        <end position="550"/>
    </location>
</feature>
<keyword evidence="3" id="KW-1185">Reference proteome</keyword>
<evidence type="ECO:0008006" key="4">
    <source>
        <dbReference type="Google" id="ProtNLM"/>
    </source>
</evidence>
<dbReference type="InterPro" id="IPR036322">
    <property type="entry name" value="WD40_repeat_dom_sf"/>
</dbReference>
<sequence length="665" mass="70514">MSAILTHPRGLSLVTLPSTPTGFEVKQEHLALPSRFPAQTTPQVTVSPSSGHSFLWAKSSSLVWEYDARGRRIGEMQVGKGVRSVVAIGKSGHDEGKQRVAVGGEGVWKVMEKGSEGKWTSVKDYQVEGRVERLAASQDGRYVAVAVRGGLVTSYNLEMGTSEDVGLSVTQQARRICTADIVDMVFPSSSPRTLVIATADKLHIHSLRSDGSSASANATRTITSFCAGQSAVLSLAVSPSSNARGQANSPICAVLGQEGRLALIHLDEPEIETTLINLEQGLTGLTFLNDITLVGATSSGGMVTMDIRNPQASAAAIPLNEPVLAVHVLPQISKAPRSSVAPSLSSSRRSILGESRHLSNAPTPPIAIALSAGKGKQAVRTSDAMPRSRSEVVVSKKAAVPASSSLANLRGEMGRASSGSKIRDWEEKAAEAPKADGGRSVSVTPLLDRPGATSRSTSPTTLPPLRSASPVTKPPITTSSSTRVVSAPSTSSLPTRSAAASSSRSVSFGHTRSRESTGPPPTHTAYDMHALMAADAIREEDDEEVAEAVEAEQAGQGQEQEQDDFEGEDEDLHLEWAMAGSAGIRAPRPQHESLGAAIGSGSSEEVVYLRREMARMQLDMLRMNRDLKEQIKLAVLPLSKKLDGQRELLGMQQREIDRLRCRGAC</sequence>
<feature type="region of interest" description="Disordered" evidence="1">
    <location>
        <begin position="539"/>
        <end position="568"/>
    </location>
</feature>
<evidence type="ECO:0000256" key="1">
    <source>
        <dbReference type="SAM" id="MobiDB-lite"/>
    </source>
</evidence>
<feature type="compositionally biased region" description="Low complexity" evidence="1">
    <location>
        <begin position="452"/>
        <end position="470"/>
    </location>
</feature>
<feature type="compositionally biased region" description="Polar residues" evidence="1">
    <location>
        <begin position="475"/>
        <end position="484"/>
    </location>
</feature>
<protein>
    <recommendedName>
        <fullName evidence="4">WD40 repeat-like protein</fullName>
    </recommendedName>
</protein>
<gene>
    <name evidence="2" type="ORF">MKK02DRAFT_28519</name>
</gene>
<accession>A0AA38H6E3</accession>
<dbReference type="Proteomes" id="UP001164286">
    <property type="component" value="Unassembled WGS sequence"/>
</dbReference>
<dbReference type="EMBL" id="JAKWFO010000008">
    <property type="protein sequence ID" value="KAI9633746.1"/>
    <property type="molecule type" value="Genomic_DNA"/>
</dbReference>
<organism evidence="2 3">
    <name type="scientific">Dioszegia hungarica</name>
    <dbReference type="NCBI Taxonomy" id="4972"/>
    <lineage>
        <taxon>Eukaryota</taxon>
        <taxon>Fungi</taxon>
        <taxon>Dikarya</taxon>
        <taxon>Basidiomycota</taxon>
        <taxon>Agaricomycotina</taxon>
        <taxon>Tremellomycetes</taxon>
        <taxon>Tremellales</taxon>
        <taxon>Bulleribasidiaceae</taxon>
        <taxon>Dioszegia</taxon>
    </lineage>
</organism>
<comment type="caution">
    <text evidence="2">The sequence shown here is derived from an EMBL/GenBank/DDBJ whole genome shotgun (WGS) entry which is preliminary data.</text>
</comment>
<dbReference type="Gene3D" id="2.130.10.10">
    <property type="entry name" value="YVTN repeat-like/Quinoprotein amine dehydrogenase"/>
    <property type="match status" value="1"/>
</dbReference>
<feature type="compositionally biased region" description="Basic and acidic residues" evidence="1">
    <location>
        <begin position="421"/>
        <end position="437"/>
    </location>
</feature>
<evidence type="ECO:0000313" key="3">
    <source>
        <dbReference type="Proteomes" id="UP001164286"/>
    </source>
</evidence>
<evidence type="ECO:0000313" key="2">
    <source>
        <dbReference type="EMBL" id="KAI9633746.1"/>
    </source>
</evidence>
<dbReference type="InterPro" id="IPR015943">
    <property type="entry name" value="WD40/YVTN_repeat-like_dom_sf"/>
</dbReference>
<dbReference type="RefSeq" id="XP_052943523.1">
    <property type="nucleotide sequence ID" value="XM_053087573.1"/>
</dbReference>
<dbReference type="GeneID" id="77726778"/>
<dbReference type="SUPFAM" id="SSF50978">
    <property type="entry name" value="WD40 repeat-like"/>
    <property type="match status" value="1"/>
</dbReference>
<feature type="region of interest" description="Disordered" evidence="1">
    <location>
        <begin position="371"/>
        <end position="525"/>
    </location>
</feature>
<feature type="compositionally biased region" description="Low complexity" evidence="1">
    <location>
        <begin position="486"/>
        <end position="507"/>
    </location>
</feature>
<feature type="compositionally biased region" description="Low complexity" evidence="1">
    <location>
        <begin position="391"/>
        <end position="407"/>
    </location>
</feature>